<reference evidence="2" key="1">
    <citation type="journal article" date="2014" name="Front. Microbiol.">
        <title>High frequency of phylogenetically diverse reductive dehalogenase-homologous genes in deep subseafloor sedimentary metagenomes.</title>
        <authorList>
            <person name="Kawai M."/>
            <person name="Futagami T."/>
            <person name="Toyoda A."/>
            <person name="Takaki Y."/>
            <person name="Nishi S."/>
            <person name="Hori S."/>
            <person name="Arai W."/>
            <person name="Tsubouchi T."/>
            <person name="Morono Y."/>
            <person name="Uchiyama I."/>
            <person name="Ito T."/>
            <person name="Fujiyama A."/>
            <person name="Inagaki F."/>
            <person name="Takami H."/>
        </authorList>
    </citation>
    <scope>NUCLEOTIDE SEQUENCE</scope>
    <source>
        <strain evidence="2">Expedition CK06-06</strain>
    </source>
</reference>
<protein>
    <recommendedName>
        <fullName evidence="3">Spermidine synthase</fullName>
    </recommendedName>
</protein>
<name>X1T1Z5_9ZZZZ</name>
<evidence type="ECO:0000313" key="2">
    <source>
        <dbReference type="EMBL" id="GAI81630.1"/>
    </source>
</evidence>
<evidence type="ECO:0008006" key="3">
    <source>
        <dbReference type="Google" id="ProtNLM"/>
    </source>
</evidence>
<feature type="non-terminal residue" evidence="2">
    <location>
        <position position="50"/>
    </location>
</feature>
<dbReference type="AlphaFoldDB" id="X1T1Z5"/>
<evidence type="ECO:0000256" key="1">
    <source>
        <dbReference type="SAM" id="Phobius"/>
    </source>
</evidence>
<sequence>MKISKYLLEIVVFVCGAVVMMFELVGSRVLGPYFGTSLFVWTSLIGIILG</sequence>
<proteinExistence type="predicted"/>
<keyword evidence="1" id="KW-0812">Transmembrane</keyword>
<feature type="transmembrane region" description="Helical" evidence="1">
    <location>
        <begin position="7"/>
        <end position="25"/>
    </location>
</feature>
<gene>
    <name evidence="2" type="ORF">S12H4_16883</name>
</gene>
<dbReference type="EMBL" id="BARW01008198">
    <property type="protein sequence ID" value="GAI81630.1"/>
    <property type="molecule type" value="Genomic_DNA"/>
</dbReference>
<feature type="transmembrane region" description="Helical" evidence="1">
    <location>
        <begin position="31"/>
        <end position="49"/>
    </location>
</feature>
<keyword evidence="1" id="KW-1133">Transmembrane helix</keyword>
<keyword evidence="1" id="KW-0472">Membrane</keyword>
<accession>X1T1Z5</accession>
<comment type="caution">
    <text evidence="2">The sequence shown here is derived from an EMBL/GenBank/DDBJ whole genome shotgun (WGS) entry which is preliminary data.</text>
</comment>
<organism evidence="2">
    <name type="scientific">marine sediment metagenome</name>
    <dbReference type="NCBI Taxonomy" id="412755"/>
    <lineage>
        <taxon>unclassified sequences</taxon>
        <taxon>metagenomes</taxon>
        <taxon>ecological metagenomes</taxon>
    </lineage>
</organism>